<dbReference type="Pfam" id="PF02810">
    <property type="entry name" value="SEC-C"/>
    <property type="match status" value="1"/>
</dbReference>
<dbReference type="EMBL" id="JAGWCR010000007">
    <property type="protein sequence ID" value="MBS3649833.1"/>
    <property type="molecule type" value="Genomic_DNA"/>
</dbReference>
<evidence type="ECO:0000313" key="5">
    <source>
        <dbReference type="EMBL" id="MBS3649833.1"/>
    </source>
</evidence>
<protein>
    <submittedName>
        <fullName evidence="5">SDR family NAD(P)-dependent oxidoreductase</fullName>
    </submittedName>
</protein>
<dbReference type="PRINTS" id="PR00081">
    <property type="entry name" value="GDHRDH"/>
</dbReference>
<evidence type="ECO:0000256" key="4">
    <source>
        <dbReference type="SAM" id="MobiDB-lite"/>
    </source>
</evidence>
<dbReference type="PRINTS" id="PR00080">
    <property type="entry name" value="SDRFAMILY"/>
</dbReference>
<dbReference type="InterPro" id="IPR002347">
    <property type="entry name" value="SDR_fam"/>
</dbReference>
<comment type="similarity">
    <text evidence="1 3">Belongs to the short-chain dehydrogenases/reductases (SDR) family.</text>
</comment>
<dbReference type="SUPFAM" id="SSF103642">
    <property type="entry name" value="Sec-C motif"/>
    <property type="match status" value="1"/>
</dbReference>
<organism evidence="5 6">
    <name type="scientific">Pseudaminobacter soli</name>
    <name type="common">ex Zhang et al. 2022</name>
    <dbReference type="NCBI Taxonomy" id="2831468"/>
    <lineage>
        <taxon>Bacteria</taxon>
        <taxon>Pseudomonadati</taxon>
        <taxon>Pseudomonadota</taxon>
        <taxon>Alphaproteobacteria</taxon>
        <taxon>Hyphomicrobiales</taxon>
        <taxon>Phyllobacteriaceae</taxon>
        <taxon>Pseudaminobacter</taxon>
    </lineage>
</organism>
<dbReference type="Proteomes" id="UP000680348">
    <property type="component" value="Unassembled WGS sequence"/>
</dbReference>
<gene>
    <name evidence="5" type="ORF">KEU06_14570</name>
</gene>
<dbReference type="AlphaFoldDB" id="A0A942I361"/>
<dbReference type="Gene3D" id="3.40.50.720">
    <property type="entry name" value="NAD(P)-binding Rossmann-like Domain"/>
    <property type="match status" value="1"/>
</dbReference>
<evidence type="ECO:0000256" key="2">
    <source>
        <dbReference type="ARBA" id="ARBA00023002"/>
    </source>
</evidence>
<dbReference type="PANTHER" id="PTHR44196:SF2">
    <property type="entry name" value="SHORT-CHAIN DEHYDROGENASE-RELATED"/>
    <property type="match status" value="1"/>
</dbReference>
<dbReference type="InterPro" id="IPR036291">
    <property type="entry name" value="NAD(P)-bd_dom_sf"/>
</dbReference>
<sequence>MRDEPLQSRDASSRPPTRPATVVTGASSGIGRALAQVIAREGGPIVLIGRSPEGLSAAAAEVRKAGGEPFVLELDLSLIDAPQKIEDFVAAHGLFCDVLVNSAGYGLRGAAATLPIEDQLGIVDLNIRALTDLTLRLISGMAARRRGGVINLSSVAGALPGPYMALYYASKAFVRSFSLALHQELAPSGVTVTCVAPGPVRTRFLDRAGAGTAGLFRILPELDADDVAEQAWRGFKSGKRLIVPGISAKLTTLAASLIPSAAMLPLVGRLQLKGGDPCPCGSGKKFRKCCGASRFQRRRSAS</sequence>
<accession>A0A942I361</accession>
<dbReference type="Pfam" id="PF00106">
    <property type="entry name" value="adh_short"/>
    <property type="match status" value="1"/>
</dbReference>
<dbReference type="RefSeq" id="WP_188255389.1">
    <property type="nucleotide sequence ID" value="NZ_JABVCF010000007.1"/>
</dbReference>
<proteinExistence type="inferred from homology"/>
<dbReference type="GO" id="GO:0016491">
    <property type="term" value="F:oxidoreductase activity"/>
    <property type="evidence" value="ECO:0007669"/>
    <property type="project" value="UniProtKB-KW"/>
</dbReference>
<dbReference type="CDD" id="cd05233">
    <property type="entry name" value="SDR_c"/>
    <property type="match status" value="1"/>
</dbReference>
<dbReference type="Gene3D" id="3.10.450.50">
    <property type="match status" value="1"/>
</dbReference>
<feature type="region of interest" description="Disordered" evidence="4">
    <location>
        <begin position="1"/>
        <end position="23"/>
    </location>
</feature>
<evidence type="ECO:0000313" key="6">
    <source>
        <dbReference type="Proteomes" id="UP000680348"/>
    </source>
</evidence>
<dbReference type="InterPro" id="IPR004027">
    <property type="entry name" value="SEC_C_motif"/>
</dbReference>
<reference evidence="5" key="1">
    <citation type="submission" date="2021-04" db="EMBL/GenBank/DDBJ databases">
        <title>Pseudaminobacter soli sp. nov., isolated from paddy soil contaminated by heavy metals.</title>
        <authorList>
            <person name="Zhang K."/>
        </authorList>
    </citation>
    <scope>NUCLEOTIDE SEQUENCE</scope>
    <source>
        <strain evidence="5">19-2017</strain>
    </source>
</reference>
<evidence type="ECO:0000256" key="3">
    <source>
        <dbReference type="RuleBase" id="RU000363"/>
    </source>
</evidence>
<dbReference type="GO" id="GO:0016020">
    <property type="term" value="C:membrane"/>
    <property type="evidence" value="ECO:0007669"/>
    <property type="project" value="TreeGrafter"/>
</dbReference>
<comment type="caution">
    <text evidence="5">The sequence shown here is derived from an EMBL/GenBank/DDBJ whole genome shotgun (WGS) entry which is preliminary data.</text>
</comment>
<keyword evidence="6" id="KW-1185">Reference proteome</keyword>
<dbReference type="PANTHER" id="PTHR44196">
    <property type="entry name" value="DEHYDROGENASE/REDUCTASE SDR FAMILY MEMBER 7B"/>
    <property type="match status" value="1"/>
</dbReference>
<name>A0A942I361_9HYPH</name>
<keyword evidence="2" id="KW-0560">Oxidoreductase</keyword>
<dbReference type="SUPFAM" id="SSF51735">
    <property type="entry name" value="NAD(P)-binding Rossmann-fold domains"/>
    <property type="match status" value="1"/>
</dbReference>
<evidence type="ECO:0000256" key="1">
    <source>
        <dbReference type="ARBA" id="ARBA00006484"/>
    </source>
</evidence>